<dbReference type="Gene3D" id="2.40.30.10">
    <property type="entry name" value="Translation factors"/>
    <property type="match status" value="1"/>
</dbReference>
<name>A0A820B529_9BILA</name>
<keyword evidence="2" id="KW-1133">Transmembrane helix</keyword>
<accession>A0A820B529</accession>
<dbReference type="GO" id="GO:0043020">
    <property type="term" value="C:NADPH oxidase complex"/>
    <property type="evidence" value="ECO:0007669"/>
    <property type="project" value="TreeGrafter"/>
</dbReference>
<dbReference type="GO" id="GO:0016175">
    <property type="term" value="F:superoxide-generating NAD(P)H oxidase activity"/>
    <property type="evidence" value="ECO:0007669"/>
    <property type="project" value="TreeGrafter"/>
</dbReference>
<proteinExistence type="predicted"/>
<dbReference type="InterPro" id="IPR017938">
    <property type="entry name" value="Riboflavin_synthase-like_b-brl"/>
</dbReference>
<dbReference type="InterPro" id="IPR017927">
    <property type="entry name" value="FAD-bd_FR_type"/>
</dbReference>
<keyword evidence="1" id="KW-0560">Oxidoreductase</keyword>
<dbReference type="PANTHER" id="PTHR11972">
    <property type="entry name" value="NADPH OXIDASE"/>
    <property type="match status" value="1"/>
</dbReference>
<dbReference type="InterPro" id="IPR013121">
    <property type="entry name" value="Fe_red_NAD-bd_6"/>
</dbReference>
<dbReference type="Pfam" id="PF08030">
    <property type="entry name" value="NAD_binding_6"/>
    <property type="match status" value="1"/>
</dbReference>
<organism evidence="4 5">
    <name type="scientific">Adineta steineri</name>
    <dbReference type="NCBI Taxonomy" id="433720"/>
    <lineage>
        <taxon>Eukaryota</taxon>
        <taxon>Metazoa</taxon>
        <taxon>Spiralia</taxon>
        <taxon>Gnathifera</taxon>
        <taxon>Rotifera</taxon>
        <taxon>Eurotatoria</taxon>
        <taxon>Bdelloidea</taxon>
        <taxon>Adinetida</taxon>
        <taxon>Adinetidae</taxon>
        <taxon>Adineta</taxon>
    </lineage>
</organism>
<sequence length="368" mass="43520">MTIIKRLYYLRLFISVDDHIDAHRHSWFSLIFTTAAGIGWVGHSATITGVILFVLLIIMWAIGPMVLFCFETIYLFKRHLPKYGRTKLISIRIEDEHVLSIMIEKPSNFNFHVGEYINICLPNIVRNEWHPFTICSSPERKDIIRLTIMKKQKETRKIYEHFSKEQNSDRNSQITEITVDNLNNDLESNSRNLLVYPREITFIDKQKDALCFALESLIYELREQRCKCSRCSTMNYTQSFRNILDEFETEQESYLAATTPSSTTNSQSRYLDIHLYCTSTRSHEQAMLGNLPYNLVANMYEVIRHEDVHTQLRTPIHIGRPPWKLLFAKFKAEHRSTNVFFIGYRIMADEIKKHCNEHSFRFQHEPYF</sequence>
<comment type="caution">
    <text evidence="4">The sequence shown here is derived from an EMBL/GenBank/DDBJ whole genome shotgun (WGS) entry which is preliminary data.</text>
</comment>
<keyword evidence="2" id="KW-0812">Transmembrane</keyword>
<evidence type="ECO:0000313" key="4">
    <source>
        <dbReference type="EMBL" id="CAF4195595.1"/>
    </source>
</evidence>
<dbReference type="GO" id="GO:0042554">
    <property type="term" value="P:superoxide anion generation"/>
    <property type="evidence" value="ECO:0007669"/>
    <property type="project" value="TreeGrafter"/>
</dbReference>
<dbReference type="InterPro" id="IPR013112">
    <property type="entry name" value="FAD-bd_8"/>
</dbReference>
<dbReference type="SUPFAM" id="SSF63380">
    <property type="entry name" value="Riboflavin synthase domain-like"/>
    <property type="match status" value="1"/>
</dbReference>
<dbReference type="Gene3D" id="3.40.50.80">
    <property type="entry name" value="Nucleotide-binding domain of ferredoxin-NADP reductase (FNR) module"/>
    <property type="match status" value="1"/>
</dbReference>
<dbReference type="Proteomes" id="UP000663844">
    <property type="component" value="Unassembled WGS sequence"/>
</dbReference>
<feature type="domain" description="FAD-binding FR-type" evidence="3">
    <location>
        <begin position="81"/>
        <end position="197"/>
    </location>
</feature>
<evidence type="ECO:0000259" key="3">
    <source>
        <dbReference type="PROSITE" id="PS51384"/>
    </source>
</evidence>
<feature type="transmembrane region" description="Helical" evidence="2">
    <location>
        <begin position="51"/>
        <end position="76"/>
    </location>
</feature>
<dbReference type="AlphaFoldDB" id="A0A820B529"/>
<dbReference type="GO" id="GO:0006952">
    <property type="term" value="P:defense response"/>
    <property type="evidence" value="ECO:0007669"/>
    <property type="project" value="TreeGrafter"/>
</dbReference>
<protein>
    <recommendedName>
        <fullName evidence="3">FAD-binding FR-type domain-containing protein</fullName>
    </recommendedName>
</protein>
<evidence type="ECO:0000256" key="1">
    <source>
        <dbReference type="ARBA" id="ARBA00023002"/>
    </source>
</evidence>
<keyword evidence="2" id="KW-0472">Membrane</keyword>
<dbReference type="EMBL" id="CAJOAZ010009020">
    <property type="protein sequence ID" value="CAF4195595.1"/>
    <property type="molecule type" value="Genomic_DNA"/>
</dbReference>
<dbReference type="InterPro" id="IPR050369">
    <property type="entry name" value="RBOH/FRE"/>
</dbReference>
<reference evidence="4" key="1">
    <citation type="submission" date="2021-02" db="EMBL/GenBank/DDBJ databases">
        <authorList>
            <person name="Nowell W R."/>
        </authorList>
    </citation>
    <scope>NUCLEOTIDE SEQUENCE</scope>
</reference>
<evidence type="ECO:0000313" key="5">
    <source>
        <dbReference type="Proteomes" id="UP000663844"/>
    </source>
</evidence>
<dbReference type="PANTHER" id="PTHR11972:SF58">
    <property type="entry name" value="NADPH OXIDASE 5"/>
    <property type="match status" value="1"/>
</dbReference>
<evidence type="ECO:0000256" key="2">
    <source>
        <dbReference type="SAM" id="Phobius"/>
    </source>
</evidence>
<gene>
    <name evidence="4" type="ORF">OXD698_LOCUS40542</name>
</gene>
<dbReference type="PROSITE" id="PS51384">
    <property type="entry name" value="FAD_FR"/>
    <property type="match status" value="1"/>
</dbReference>
<dbReference type="Pfam" id="PF08022">
    <property type="entry name" value="FAD_binding_8"/>
    <property type="match status" value="1"/>
</dbReference>
<dbReference type="InterPro" id="IPR039261">
    <property type="entry name" value="FNR_nucleotide-bd"/>
</dbReference>